<dbReference type="InterPro" id="IPR016154">
    <property type="entry name" value="Heat_shock_Hsp33_C"/>
</dbReference>
<keyword evidence="4 6" id="KW-0143">Chaperone</keyword>
<evidence type="ECO:0000256" key="6">
    <source>
        <dbReference type="HAMAP-Rule" id="MF_00117"/>
    </source>
</evidence>
<dbReference type="GO" id="GO:0051082">
    <property type="term" value="F:unfolded protein binding"/>
    <property type="evidence" value="ECO:0007669"/>
    <property type="project" value="UniProtKB-UniRule"/>
</dbReference>
<dbReference type="HAMAP" id="MF_00117">
    <property type="entry name" value="HslO"/>
    <property type="match status" value="1"/>
</dbReference>
<evidence type="ECO:0000256" key="1">
    <source>
        <dbReference type="ARBA" id="ARBA00022490"/>
    </source>
</evidence>
<feature type="disulfide bond" description="Redox-active" evidence="6">
    <location>
        <begin position="277"/>
        <end position="280"/>
    </location>
</feature>
<dbReference type="SUPFAM" id="SSF64397">
    <property type="entry name" value="Hsp33 domain"/>
    <property type="match status" value="1"/>
</dbReference>
<reference evidence="7 8" key="1">
    <citation type="submission" date="2018-11" db="EMBL/GenBank/DDBJ databases">
        <title>Deinococcus shelandsis sp. nov., isolated from South Shetland Islands soil of Antarctica.</title>
        <authorList>
            <person name="Tian J."/>
        </authorList>
    </citation>
    <scope>NUCLEOTIDE SEQUENCE [LARGE SCALE GENOMIC DNA]</scope>
    <source>
        <strain evidence="7 8">S14-83T</strain>
    </source>
</reference>
<dbReference type="RefSeq" id="WP_124868694.1">
    <property type="nucleotide sequence ID" value="NZ_CP034183.1"/>
</dbReference>
<dbReference type="Pfam" id="PF01430">
    <property type="entry name" value="HSP33"/>
    <property type="match status" value="1"/>
</dbReference>
<keyword evidence="2 6" id="KW-0862">Zinc</keyword>
<evidence type="ECO:0000313" key="8">
    <source>
        <dbReference type="Proteomes" id="UP000276417"/>
    </source>
</evidence>
<dbReference type="GO" id="GO:0044183">
    <property type="term" value="F:protein folding chaperone"/>
    <property type="evidence" value="ECO:0007669"/>
    <property type="project" value="TreeGrafter"/>
</dbReference>
<keyword evidence="3 6" id="KW-1015">Disulfide bond</keyword>
<comment type="similarity">
    <text evidence="6">Belongs to the HSP33 family.</text>
</comment>
<accession>A0A3G8YBL4</accession>
<dbReference type="InterPro" id="IPR000397">
    <property type="entry name" value="Heat_shock_Hsp33"/>
</dbReference>
<keyword evidence="1 6" id="KW-0963">Cytoplasm</keyword>
<dbReference type="Proteomes" id="UP000276417">
    <property type="component" value="Chromosome 1"/>
</dbReference>
<dbReference type="Gene3D" id="3.55.30.10">
    <property type="entry name" value="Hsp33 domain"/>
    <property type="match status" value="1"/>
</dbReference>
<name>A0A3G8YBL4_9DEIO</name>
<evidence type="ECO:0000256" key="4">
    <source>
        <dbReference type="ARBA" id="ARBA00023186"/>
    </source>
</evidence>
<evidence type="ECO:0000313" key="7">
    <source>
        <dbReference type="EMBL" id="AZI42313.1"/>
    </source>
</evidence>
<dbReference type="NCBIfam" id="NF001033">
    <property type="entry name" value="PRK00114.1"/>
    <property type="match status" value="1"/>
</dbReference>
<evidence type="ECO:0000256" key="2">
    <source>
        <dbReference type="ARBA" id="ARBA00022833"/>
    </source>
</evidence>
<feature type="disulfide bond" description="Redox-active" evidence="6">
    <location>
        <begin position="245"/>
        <end position="247"/>
    </location>
</feature>
<gene>
    <name evidence="6 7" type="primary">hslO</name>
    <name evidence="7" type="ORF">EHF33_05740</name>
</gene>
<protein>
    <recommendedName>
        <fullName evidence="6">33 kDa chaperonin</fullName>
    </recommendedName>
    <alternativeName>
        <fullName evidence="6">Heat shock protein 33 homolog</fullName>
        <shortName evidence="6">HSP33</shortName>
    </alternativeName>
</protein>
<organism evidence="7 8">
    <name type="scientific">Deinococcus psychrotolerans</name>
    <dbReference type="NCBI Taxonomy" id="2489213"/>
    <lineage>
        <taxon>Bacteria</taxon>
        <taxon>Thermotogati</taxon>
        <taxon>Deinococcota</taxon>
        <taxon>Deinococci</taxon>
        <taxon>Deinococcales</taxon>
        <taxon>Deinococcaceae</taxon>
        <taxon>Deinococcus</taxon>
    </lineage>
</organism>
<proteinExistence type="inferred from homology"/>
<dbReference type="AlphaFoldDB" id="A0A3G8YBL4"/>
<comment type="function">
    <text evidence="6">Redox regulated molecular chaperone. Protects both thermally unfolding and oxidatively damaged proteins from irreversible aggregation. Plays an important role in the bacterial defense system toward oxidative stress.</text>
</comment>
<sequence>MQDSQNQSSYILRGTAAGGTLRVVAIDATQIVEEARVRHHLSKTATAALGRALSASALLAIILGKKVDSRVNLRIQGDGPLGWLVAEGSADGSVRGYVREPEADLPLRESDGKLDVSGLVGTKGELAVTRLLDNAEPWTGSVQLISGEIAEDVAYYLASSEQIPSAVQLGVYEEGGRVARAGGLIVQAMPGVSDETLQALEQNIAAMGSFTDNLRRVSLLEVMEKATAGLNLVAAPQAQAARFQCRCSRERAVASLAFFDMSERQNMIEDGGQEVVCHWCNEHYHFSVSEIAALDAAEVHARA</sequence>
<dbReference type="GO" id="GO:0042026">
    <property type="term" value="P:protein refolding"/>
    <property type="evidence" value="ECO:0007669"/>
    <property type="project" value="TreeGrafter"/>
</dbReference>
<dbReference type="GO" id="GO:0005737">
    <property type="term" value="C:cytoplasm"/>
    <property type="evidence" value="ECO:0007669"/>
    <property type="project" value="UniProtKB-SubCell"/>
</dbReference>
<dbReference type="Gene3D" id="3.90.1280.10">
    <property type="entry name" value="HSP33 redox switch-like"/>
    <property type="match status" value="1"/>
</dbReference>
<dbReference type="EMBL" id="CP034183">
    <property type="protein sequence ID" value="AZI42313.1"/>
    <property type="molecule type" value="Genomic_DNA"/>
</dbReference>
<evidence type="ECO:0000256" key="3">
    <source>
        <dbReference type="ARBA" id="ARBA00023157"/>
    </source>
</evidence>
<comment type="subcellular location">
    <subcellularLocation>
        <location evidence="6">Cytoplasm</location>
    </subcellularLocation>
</comment>
<dbReference type="OrthoDB" id="9776534at2"/>
<dbReference type="CDD" id="cd00498">
    <property type="entry name" value="Hsp33"/>
    <property type="match status" value="1"/>
</dbReference>
<dbReference type="PIRSF" id="PIRSF005261">
    <property type="entry name" value="Heat_shock_Hsp33"/>
    <property type="match status" value="1"/>
</dbReference>
<comment type="PTM">
    <text evidence="6">Under oxidizing conditions two disulfide bonds are formed involving the reactive cysteines. Under reducing conditions zinc is bound to the reactive cysteines and the protein is inactive.</text>
</comment>
<dbReference type="KEGG" id="dph:EHF33_05740"/>
<dbReference type="InterPro" id="IPR016153">
    <property type="entry name" value="Heat_shock_Hsp33_N"/>
</dbReference>
<dbReference type="SUPFAM" id="SSF118352">
    <property type="entry name" value="HSP33 redox switch-like"/>
    <property type="match status" value="1"/>
</dbReference>
<dbReference type="PANTHER" id="PTHR30111">
    <property type="entry name" value="33 KDA CHAPERONIN"/>
    <property type="match status" value="1"/>
</dbReference>
<keyword evidence="5 6" id="KW-0676">Redox-active center</keyword>
<keyword evidence="8" id="KW-1185">Reference proteome</keyword>
<dbReference type="PANTHER" id="PTHR30111:SF1">
    <property type="entry name" value="33 KDA CHAPERONIN"/>
    <property type="match status" value="1"/>
</dbReference>
<evidence type="ECO:0000256" key="5">
    <source>
        <dbReference type="ARBA" id="ARBA00023284"/>
    </source>
</evidence>